<reference evidence="10 11" key="1">
    <citation type="submission" date="2018-06" db="EMBL/GenBank/DDBJ databases">
        <title>Natronomonas sp. F16-60 a new haloarchaeon isolated from a solar saltern of Isla Cristina, Huelva, Spain.</title>
        <authorList>
            <person name="Duran-Viseras A."/>
            <person name="Sanchez-Porro C."/>
            <person name="Ventosa A."/>
        </authorList>
    </citation>
    <scope>NUCLEOTIDE SEQUENCE [LARGE SCALE GENOMIC DNA]</scope>
    <source>
        <strain evidence="10 11">F16-60</strain>
    </source>
</reference>
<dbReference type="InterPro" id="IPR036691">
    <property type="entry name" value="Endo/exonu/phosph_ase_sf"/>
</dbReference>
<dbReference type="GO" id="GO:0046872">
    <property type="term" value="F:metal ion binding"/>
    <property type="evidence" value="ECO:0007669"/>
    <property type="project" value="UniProtKB-KW"/>
</dbReference>
<evidence type="ECO:0000256" key="6">
    <source>
        <dbReference type="ARBA" id="ARBA00022801"/>
    </source>
</evidence>
<dbReference type="PANTHER" id="PTHR15822:SF4">
    <property type="entry name" value="TYROSYL-DNA PHOSPHODIESTERASE 2"/>
    <property type="match status" value="1"/>
</dbReference>
<evidence type="ECO:0000256" key="3">
    <source>
        <dbReference type="ARBA" id="ARBA00022722"/>
    </source>
</evidence>
<evidence type="ECO:0000256" key="5">
    <source>
        <dbReference type="ARBA" id="ARBA00022763"/>
    </source>
</evidence>
<evidence type="ECO:0000256" key="2">
    <source>
        <dbReference type="ARBA" id="ARBA00001946"/>
    </source>
</evidence>
<keyword evidence="11" id="KW-1185">Reference proteome</keyword>
<dbReference type="Proteomes" id="UP000319894">
    <property type="component" value="Unassembled WGS sequence"/>
</dbReference>
<keyword evidence="3" id="KW-0540">Nuclease</keyword>
<dbReference type="Gene3D" id="3.60.10.10">
    <property type="entry name" value="Endonuclease/exonuclease/phosphatase"/>
    <property type="match status" value="1"/>
</dbReference>
<dbReference type="RefSeq" id="WP_144262087.1">
    <property type="nucleotide sequence ID" value="NZ_QMDX01000005.1"/>
</dbReference>
<evidence type="ECO:0000313" key="11">
    <source>
        <dbReference type="Proteomes" id="UP000319894"/>
    </source>
</evidence>
<proteinExistence type="predicted"/>
<dbReference type="CDD" id="cd09083">
    <property type="entry name" value="EEP-1"/>
    <property type="match status" value="1"/>
</dbReference>
<evidence type="ECO:0000259" key="9">
    <source>
        <dbReference type="Pfam" id="PF03372"/>
    </source>
</evidence>
<keyword evidence="6" id="KW-0378">Hydrolase</keyword>
<dbReference type="SUPFAM" id="SSF56219">
    <property type="entry name" value="DNase I-like"/>
    <property type="match status" value="1"/>
</dbReference>
<feature type="domain" description="Endonuclease/exonuclease/phosphatase" evidence="9">
    <location>
        <begin position="12"/>
        <end position="257"/>
    </location>
</feature>
<keyword evidence="7" id="KW-0460">Magnesium</keyword>
<comment type="cofactor">
    <cofactor evidence="2">
        <name>Mg(2+)</name>
        <dbReference type="ChEBI" id="CHEBI:18420"/>
    </cofactor>
</comment>
<dbReference type="Pfam" id="PF03372">
    <property type="entry name" value="Exo_endo_phos"/>
    <property type="match status" value="1"/>
</dbReference>
<comment type="cofactor">
    <cofactor evidence="1">
        <name>Mn(2+)</name>
        <dbReference type="ChEBI" id="CHEBI:29035"/>
    </cofactor>
</comment>
<dbReference type="GO" id="GO:0016787">
    <property type="term" value="F:hydrolase activity"/>
    <property type="evidence" value="ECO:0007669"/>
    <property type="project" value="UniProtKB-KW"/>
</dbReference>
<keyword evidence="4" id="KW-0479">Metal-binding</keyword>
<dbReference type="PANTHER" id="PTHR15822">
    <property type="entry name" value="TRAF AND TNF RECEPTOR-ASSOCIATED PROTEIN"/>
    <property type="match status" value="1"/>
</dbReference>
<dbReference type="InterPro" id="IPR051547">
    <property type="entry name" value="TDP2-like"/>
</dbReference>
<evidence type="ECO:0000256" key="1">
    <source>
        <dbReference type="ARBA" id="ARBA00001936"/>
    </source>
</evidence>
<evidence type="ECO:0000256" key="4">
    <source>
        <dbReference type="ARBA" id="ARBA00022723"/>
    </source>
</evidence>
<dbReference type="OrthoDB" id="200635at2157"/>
<keyword evidence="5" id="KW-0227">DNA damage</keyword>
<keyword evidence="8" id="KW-0234">DNA repair</keyword>
<dbReference type="AlphaFoldDB" id="A0A554N9F2"/>
<dbReference type="GO" id="GO:0004518">
    <property type="term" value="F:nuclease activity"/>
    <property type="evidence" value="ECO:0007669"/>
    <property type="project" value="UniProtKB-KW"/>
</dbReference>
<evidence type="ECO:0000313" key="10">
    <source>
        <dbReference type="EMBL" id="TSD14036.1"/>
    </source>
</evidence>
<comment type="caution">
    <text evidence="10">The sequence shown here is derived from an EMBL/GenBank/DDBJ whole genome shotgun (WGS) entry which is preliminary data.</text>
</comment>
<name>A0A554N9F2_9EURY</name>
<protein>
    <recommendedName>
        <fullName evidence="9">Endonuclease/exonuclease/phosphatase domain-containing protein</fullName>
    </recommendedName>
</protein>
<evidence type="ECO:0000256" key="8">
    <source>
        <dbReference type="ARBA" id="ARBA00023204"/>
    </source>
</evidence>
<dbReference type="EMBL" id="QMDX01000005">
    <property type="protein sequence ID" value="TSD14036.1"/>
    <property type="molecule type" value="Genomic_DNA"/>
</dbReference>
<gene>
    <name evidence="10" type="ORF">DP107_10375</name>
</gene>
<dbReference type="InterPro" id="IPR005135">
    <property type="entry name" value="Endo/exonuclease/phosphatase"/>
</dbReference>
<accession>A0A554N9F2</accession>
<dbReference type="InParanoid" id="A0A554N9F2"/>
<evidence type="ECO:0000256" key="7">
    <source>
        <dbReference type="ARBA" id="ARBA00022842"/>
    </source>
</evidence>
<dbReference type="GO" id="GO:0006281">
    <property type="term" value="P:DNA repair"/>
    <property type="evidence" value="ECO:0007669"/>
    <property type="project" value="UniProtKB-KW"/>
</dbReference>
<sequence>MTGAEAEPLRVMSYNVRYASLDQGPRAWANRRDGVAATVRLHRPDVLCLQEVWQDQLPDLRERLPGYEWAAERHWGGEHTPVGYRPERLAADSSGTFALAPDPTAVGEVGWDASVPRIATEVSFRDRATGEAFDLCNVHFDHEGTVARRESARLVRERFAGGAALLVGDLNARPASAPYRSLVETPGPFRDARLAADTRVGPGETYVGFDGEAVEEGTDRDPTRDRRIDYVLIRGFAADLYAVATGADATWRHPSDHLPVVADLSASGDG</sequence>
<organism evidence="10 11">
    <name type="scientific">Haloglomus irregulare</name>
    <dbReference type="NCBI Taxonomy" id="2234134"/>
    <lineage>
        <taxon>Archaea</taxon>
        <taxon>Methanobacteriati</taxon>
        <taxon>Methanobacteriota</taxon>
        <taxon>Stenosarchaea group</taxon>
        <taxon>Halobacteria</taxon>
        <taxon>Halobacteriales</taxon>
        <taxon>Natronomonadaceae</taxon>
        <taxon>Haloglomus</taxon>
    </lineage>
</organism>